<dbReference type="PANTHER" id="PTHR47894:SF1">
    <property type="entry name" value="HTH-TYPE TRANSCRIPTIONAL REGULATOR VQSM"/>
    <property type="match status" value="1"/>
</dbReference>
<keyword evidence="2 5" id="KW-0238">DNA-binding</keyword>
<feature type="domain" description="HTH araC/xylS-type" evidence="4">
    <location>
        <begin position="233"/>
        <end position="331"/>
    </location>
</feature>
<sequence>MENSRRQFVLNLIAYAALRDIPATQLCRLSGIDLTALKTDTTYAVSNQQLDALWHQASQLSDDSLFGLHFGESLQLSALGIVGEIIKTSDTVGMAVERAASLSHLLTDLFRMAVESSGNVFTIRFLPQTERPDTFSFRQTLELFMVFVVHELDGLLLRKIKPVAVRLPYRLENEDEYTRVFRCTVEKSATEYALVFDREYQEEPLLTANYEIQQALLRKVNESITVTGGALGEKIRHYLLTNAYLGIPSLNDIAANFNVSARTLQRKLKEEGISYQDVADEVRKSLAIHYLEEGGYPVKEISYMLGYNELSAFTRAFKRWTGRTPVSFQKE</sequence>
<keyword evidence="1" id="KW-0805">Transcription regulation</keyword>
<reference evidence="5 6" key="1">
    <citation type="submission" date="2016-10" db="EMBL/GenBank/DDBJ databases">
        <authorList>
            <person name="de Groot N.N."/>
        </authorList>
    </citation>
    <scope>NUCLEOTIDE SEQUENCE [LARGE SCALE GENOMIC DNA]</scope>
    <source>
        <strain evidence="5 6">DSM 527</strain>
    </source>
</reference>
<name>A0A1G7UDA1_CHIFI</name>
<dbReference type="SUPFAM" id="SSF46689">
    <property type="entry name" value="Homeodomain-like"/>
    <property type="match status" value="1"/>
</dbReference>
<evidence type="ECO:0000256" key="2">
    <source>
        <dbReference type="ARBA" id="ARBA00023125"/>
    </source>
</evidence>
<dbReference type="STRING" id="104663.SAMN04488121_104302"/>
<proteinExistence type="predicted"/>
<dbReference type="RefSeq" id="WP_089834473.1">
    <property type="nucleotide sequence ID" value="NZ_FNBN01000004.1"/>
</dbReference>
<keyword evidence="3" id="KW-0804">Transcription</keyword>
<accession>A0A1G7UDA1</accession>
<dbReference type="Proteomes" id="UP000199045">
    <property type="component" value="Unassembled WGS sequence"/>
</dbReference>
<dbReference type="Gene3D" id="1.10.10.60">
    <property type="entry name" value="Homeodomain-like"/>
    <property type="match status" value="1"/>
</dbReference>
<dbReference type="PANTHER" id="PTHR47894">
    <property type="entry name" value="HTH-TYPE TRANSCRIPTIONAL REGULATOR GADX"/>
    <property type="match status" value="1"/>
</dbReference>
<evidence type="ECO:0000313" key="5">
    <source>
        <dbReference type="EMBL" id="SDG44730.1"/>
    </source>
</evidence>
<evidence type="ECO:0000256" key="3">
    <source>
        <dbReference type="ARBA" id="ARBA00023163"/>
    </source>
</evidence>
<dbReference type="InterPro" id="IPR009057">
    <property type="entry name" value="Homeodomain-like_sf"/>
</dbReference>
<dbReference type="InterPro" id="IPR018060">
    <property type="entry name" value="HTH_AraC"/>
</dbReference>
<dbReference type="Pfam" id="PF12625">
    <property type="entry name" value="Arabinose_bd"/>
    <property type="match status" value="1"/>
</dbReference>
<dbReference type="AlphaFoldDB" id="A0A1G7UDA1"/>
<evidence type="ECO:0000259" key="4">
    <source>
        <dbReference type="PROSITE" id="PS01124"/>
    </source>
</evidence>
<dbReference type="PROSITE" id="PS01124">
    <property type="entry name" value="HTH_ARAC_FAMILY_2"/>
    <property type="match status" value="1"/>
</dbReference>
<dbReference type="Pfam" id="PF12833">
    <property type="entry name" value="HTH_18"/>
    <property type="match status" value="1"/>
</dbReference>
<evidence type="ECO:0000256" key="1">
    <source>
        <dbReference type="ARBA" id="ARBA00023015"/>
    </source>
</evidence>
<dbReference type="GO" id="GO:0005829">
    <property type="term" value="C:cytosol"/>
    <property type="evidence" value="ECO:0007669"/>
    <property type="project" value="TreeGrafter"/>
</dbReference>
<dbReference type="InterPro" id="IPR032687">
    <property type="entry name" value="AraC-type_N"/>
</dbReference>
<evidence type="ECO:0000313" key="6">
    <source>
        <dbReference type="Proteomes" id="UP000199045"/>
    </source>
</evidence>
<dbReference type="SMART" id="SM00342">
    <property type="entry name" value="HTH_ARAC"/>
    <property type="match status" value="1"/>
</dbReference>
<dbReference type="GO" id="GO:0003700">
    <property type="term" value="F:DNA-binding transcription factor activity"/>
    <property type="evidence" value="ECO:0007669"/>
    <property type="project" value="InterPro"/>
</dbReference>
<gene>
    <name evidence="5" type="ORF">SAMN04488121_104302</name>
</gene>
<dbReference type="OrthoDB" id="5582699at2"/>
<protein>
    <submittedName>
        <fullName evidence="5">AraC-type DNA-binding protein</fullName>
    </submittedName>
</protein>
<dbReference type="GO" id="GO:0000976">
    <property type="term" value="F:transcription cis-regulatory region binding"/>
    <property type="evidence" value="ECO:0007669"/>
    <property type="project" value="TreeGrafter"/>
</dbReference>
<organism evidence="5 6">
    <name type="scientific">Chitinophaga filiformis</name>
    <name type="common">Myxococcus filiformis</name>
    <name type="synonym">Flexibacter filiformis</name>
    <dbReference type="NCBI Taxonomy" id="104663"/>
    <lineage>
        <taxon>Bacteria</taxon>
        <taxon>Pseudomonadati</taxon>
        <taxon>Bacteroidota</taxon>
        <taxon>Chitinophagia</taxon>
        <taxon>Chitinophagales</taxon>
        <taxon>Chitinophagaceae</taxon>
        <taxon>Chitinophaga</taxon>
    </lineage>
</organism>
<dbReference type="EMBL" id="FNBN01000004">
    <property type="protein sequence ID" value="SDG44730.1"/>
    <property type="molecule type" value="Genomic_DNA"/>
</dbReference>